<evidence type="ECO:0000313" key="1">
    <source>
        <dbReference type="EMBL" id="SUG27301.1"/>
    </source>
</evidence>
<dbReference type="Proteomes" id="UP000254332">
    <property type="component" value="Unassembled WGS sequence"/>
</dbReference>
<proteinExistence type="predicted"/>
<accession>A0A379SEZ7</accession>
<name>A0A379SEZ7_SALER</name>
<sequence length="79" mass="9349">MNKPQISIECYHKLNRSSAVAQYFHLDLHRQELNGMHQLYIPHIFSYIHEDIAAVLKELKDKGLCDDWLNQSDKHSDKE</sequence>
<evidence type="ECO:0000313" key="2">
    <source>
        <dbReference type="Proteomes" id="UP000254332"/>
    </source>
</evidence>
<organism evidence="1 2">
    <name type="scientific">Salmonella enterica</name>
    <name type="common">Salmonella choleraesuis</name>
    <dbReference type="NCBI Taxonomy" id="28901"/>
    <lineage>
        <taxon>Bacteria</taxon>
        <taxon>Pseudomonadati</taxon>
        <taxon>Pseudomonadota</taxon>
        <taxon>Gammaproteobacteria</taxon>
        <taxon>Enterobacterales</taxon>
        <taxon>Enterobacteriaceae</taxon>
        <taxon>Salmonella</taxon>
    </lineage>
</organism>
<gene>
    <name evidence="1" type="ORF">NCTC10718_04614</name>
</gene>
<reference evidence="1 2" key="1">
    <citation type="submission" date="2018-06" db="EMBL/GenBank/DDBJ databases">
        <authorList>
            <consortium name="Pathogen Informatics"/>
            <person name="Doyle S."/>
        </authorList>
    </citation>
    <scope>NUCLEOTIDE SEQUENCE [LARGE SCALE GENOMIC DNA]</scope>
    <source>
        <strain evidence="1 2">NCTC10718</strain>
    </source>
</reference>
<protein>
    <submittedName>
        <fullName evidence="1">Prophage derepression protein</fullName>
    </submittedName>
</protein>
<dbReference type="EMBL" id="UGWQ01000002">
    <property type="protein sequence ID" value="SUG27301.1"/>
    <property type="molecule type" value="Genomic_DNA"/>
</dbReference>
<dbReference type="Pfam" id="PF25738">
    <property type="entry name" value="Derepression"/>
    <property type="match status" value="1"/>
</dbReference>
<dbReference type="AlphaFoldDB" id="A0A379SEZ7"/>
<dbReference type="InterPro" id="IPR057872">
    <property type="entry name" value="Derepression"/>
</dbReference>